<gene>
    <name evidence="3" type="ORF">SAMN05216564_10472</name>
</gene>
<dbReference type="PANTHER" id="PTHR42860:SF1">
    <property type="entry name" value="VITAMIN B12-BINDING PROTEIN"/>
    <property type="match status" value="1"/>
</dbReference>
<dbReference type="PANTHER" id="PTHR42860">
    <property type="entry name" value="VITAMIN B12-BINDING PROTEIN"/>
    <property type="match status" value="1"/>
</dbReference>
<dbReference type="Pfam" id="PF01497">
    <property type="entry name" value="Peripla_BP_2"/>
    <property type="match status" value="1"/>
</dbReference>
<proteinExistence type="predicted"/>
<evidence type="ECO:0000313" key="3">
    <source>
        <dbReference type="EMBL" id="SDY25426.1"/>
    </source>
</evidence>
<dbReference type="InterPro" id="IPR054828">
    <property type="entry name" value="Vit_B12_bind_prot"/>
</dbReference>
<evidence type="ECO:0000313" key="4">
    <source>
        <dbReference type="Proteomes" id="UP000199079"/>
    </source>
</evidence>
<dbReference type="AlphaFoldDB" id="A0A1H3ICE7"/>
<dbReference type="Proteomes" id="UP000199079">
    <property type="component" value="Unassembled WGS sequence"/>
</dbReference>
<dbReference type="PROSITE" id="PS50983">
    <property type="entry name" value="FE_B12_PBP"/>
    <property type="match status" value="1"/>
</dbReference>
<dbReference type="EMBL" id="FNPC01000004">
    <property type="protein sequence ID" value="SDY25426.1"/>
    <property type="molecule type" value="Genomic_DNA"/>
</dbReference>
<organism evidence="3 4">
    <name type="scientific">Halopenitus persicus</name>
    <dbReference type="NCBI Taxonomy" id="1048396"/>
    <lineage>
        <taxon>Archaea</taxon>
        <taxon>Methanobacteriati</taxon>
        <taxon>Methanobacteriota</taxon>
        <taxon>Stenosarchaea group</taxon>
        <taxon>Halobacteria</taxon>
        <taxon>Halobacteriales</taxon>
        <taxon>Haloferacaceae</taxon>
        <taxon>Halopenitus</taxon>
    </lineage>
</organism>
<keyword evidence="4" id="KW-1185">Reference proteome</keyword>
<dbReference type="CDD" id="cd01144">
    <property type="entry name" value="BtuF"/>
    <property type="match status" value="1"/>
</dbReference>
<keyword evidence="1" id="KW-0732">Signal</keyword>
<dbReference type="NCBIfam" id="NF038402">
    <property type="entry name" value="TroA_like"/>
    <property type="match status" value="1"/>
</dbReference>
<dbReference type="InterPro" id="IPR051030">
    <property type="entry name" value="Vitamin_B12-ABC_binding"/>
</dbReference>
<protein>
    <submittedName>
        <fullName evidence="3">Iron complex transport system substrate-binding protein</fullName>
    </submittedName>
</protein>
<feature type="domain" description="Fe/B12 periplasmic-binding" evidence="2">
    <location>
        <begin position="23"/>
        <end position="272"/>
    </location>
</feature>
<dbReference type="InterPro" id="IPR002491">
    <property type="entry name" value="ABC_transptr_periplasmic_BD"/>
</dbReference>
<evidence type="ECO:0000259" key="2">
    <source>
        <dbReference type="PROSITE" id="PS50983"/>
    </source>
</evidence>
<sequence>MLRADAENQLAWEGERSRMDRPRLVSLAPSATALLRALGAADRLVGVTHHCDPGDADPPPERVGGWLTPDIDRVDALDPDLVITSDGLQTDVVTALEDRGHHVRHHEPGTLPEVIESAATIGEAIGRPAAGTRLANDLRNRIEAVETSIETFLDAESVDRPVVYCEEWSDPPMAAGNWVPDVVEAAGGRYPFVDAGERSREVDRETVERHDPDHVVLHPCGYGDRADPSVVRDRDWAIDSSVHAVNDDLLNQPGPTLVEGVERLARILHPDAFEEPSAEER</sequence>
<evidence type="ECO:0000256" key="1">
    <source>
        <dbReference type="ARBA" id="ARBA00022729"/>
    </source>
</evidence>
<dbReference type="Gene3D" id="3.40.50.1980">
    <property type="entry name" value="Nitrogenase molybdenum iron protein domain"/>
    <property type="match status" value="2"/>
</dbReference>
<dbReference type="SUPFAM" id="SSF53807">
    <property type="entry name" value="Helical backbone' metal receptor"/>
    <property type="match status" value="1"/>
</dbReference>
<name>A0A1H3ICE7_9EURY</name>
<reference evidence="4" key="1">
    <citation type="submission" date="2016-10" db="EMBL/GenBank/DDBJ databases">
        <authorList>
            <person name="Varghese N."/>
            <person name="Submissions S."/>
        </authorList>
    </citation>
    <scope>NUCLEOTIDE SEQUENCE [LARGE SCALE GENOMIC DNA]</scope>
    <source>
        <strain evidence="4">DC30,IBRC 10041,KCTC 4046</strain>
    </source>
</reference>
<accession>A0A1H3ICE7</accession>